<dbReference type="Pfam" id="PF07435">
    <property type="entry name" value="YycH"/>
    <property type="match status" value="1"/>
</dbReference>
<feature type="compositionally biased region" description="Low complexity" evidence="1">
    <location>
        <begin position="449"/>
        <end position="463"/>
    </location>
</feature>
<organism evidence="3 4">
    <name type="scientific">Paenibacillus timonensis</name>
    <dbReference type="NCBI Taxonomy" id="225915"/>
    <lineage>
        <taxon>Bacteria</taxon>
        <taxon>Bacillati</taxon>
        <taxon>Bacillota</taxon>
        <taxon>Bacilli</taxon>
        <taxon>Bacillales</taxon>
        <taxon>Paenibacillaceae</taxon>
        <taxon>Paenibacillus</taxon>
    </lineage>
</organism>
<feature type="region of interest" description="Disordered" evidence="1">
    <location>
        <begin position="442"/>
        <end position="486"/>
    </location>
</feature>
<dbReference type="InterPro" id="IPR042274">
    <property type="entry name" value="YycH/YycI_2"/>
</dbReference>
<keyword evidence="4" id="KW-1185">Reference proteome</keyword>
<dbReference type="Gene3D" id="3.30.310.160">
    <property type="entry name" value="YycH protein, domain 2"/>
    <property type="match status" value="1"/>
</dbReference>
<proteinExistence type="predicted"/>
<evidence type="ECO:0000313" key="4">
    <source>
        <dbReference type="Proteomes" id="UP001597211"/>
    </source>
</evidence>
<dbReference type="Proteomes" id="UP001597211">
    <property type="component" value="Unassembled WGS sequence"/>
</dbReference>
<reference evidence="4" key="1">
    <citation type="journal article" date="2019" name="Int. J. Syst. Evol. Microbiol.">
        <title>The Global Catalogue of Microorganisms (GCM) 10K type strain sequencing project: providing services to taxonomists for standard genome sequencing and annotation.</title>
        <authorList>
            <consortium name="The Broad Institute Genomics Platform"/>
            <consortium name="The Broad Institute Genome Sequencing Center for Infectious Disease"/>
            <person name="Wu L."/>
            <person name="Ma J."/>
        </authorList>
    </citation>
    <scope>NUCLEOTIDE SEQUENCE [LARGE SCALE GENOMIC DNA]</scope>
    <source>
        <strain evidence="4">CCUG 48216</strain>
    </source>
</reference>
<sequence>MKERVKSLALALLVACSLVQSYFLIYQLPGSNPVVKSESDYIRTENMGTTLEADSMLFPAQIAVHMGEERHTVFYPDSTFYNLIYNRLKGRQFEGFQRYDIDNINWSDIRSKDIGVELEFGGGVPVELLQKVMQIAPDPLFDAENVNRLLIYNTGTDDQVRVFFFSSQGDVVYEATKADLTVQDVQQQVDFGKDWVPYTLTEGYYVPEEPVDLVETGLNTGLYTTEQMQRSLFFDPSITRYIREKDGSEIYTDSKRSLQVKQNRNWINYTDPAAPSTGENSPSKNVLSAIDFVNDHGGWSGKYRLEQTSEGIEEDQHRVVFQQYYGTGQFGAFPILDLSTFHYGAITLEMRQGTITGYERSLIYSSGGSWEKKVVSLPGGKALRENIAALKAEASIAGLYPAYLPSLTEKGLLLKPTWVVELSNGATRVLNLGAVEKAGAEADEGAGAGRDAGANAGTGAEVGVDGGAGNNTGTDAGANPDTNGNE</sequence>
<dbReference type="RefSeq" id="WP_240270139.1">
    <property type="nucleotide sequence ID" value="NZ_JAKSXN010000038.1"/>
</dbReference>
<name>A0ABW3SH04_9BACL</name>
<gene>
    <name evidence="3" type="ORF">ACFQ2Z_16500</name>
</gene>
<dbReference type="EMBL" id="JBHTKZ010000034">
    <property type="protein sequence ID" value="MFD1182960.1"/>
    <property type="molecule type" value="Genomic_DNA"/>
</dbReference>
<evidence type="ECO:0000256" key="1">
    <source>
        <dbReference type="SAM" id="MobiDB-lite"/>
    </source>
</evidence>
<comment type="caution">
    <text evidence="3">The sequence shown here is derived from an EMBL/GenBank/DDBJ whole genome shotgun (WGS) entry which is preliminary data.</text>
</comment>
<accession>A0ABW3SH04</accession>
<evidence type="ECO:0000259" key="2">
    <source>
        <dbReference type="Pfam" id="PF07435"/>
    </source>
</evidence>
<feature type="domain" description="Regulatory protein YycH" evidence="2">
    <location>
        <begin position="3"/>
        <end position="426"/>
    </location>
</feature>
<dbReference type="CDD" id="cd15787">
    <property type="entry name" value="YycH_N"/>
    <property type="match status" value="1"/>
</dbReference>
<protein>
    <submittedName>
        <fullName evidence="3">YycH family regulatory protein</fullName>
    </submittedName>
</protein>
<dbReference type="InterPro" id="IPR009996">
    <property type="entry name" value="YycH"/>
</dbReference>
<evidence type="ECO:0000313" key="3">
    <source>
        <dbReference type="EMBL" id="MFD1182960.1"/>
    </source>
</evidence>